<comment type="caution">
    <text evidence="2">The sequence shown here is derived from an EMBL/GenBank/DDBJ whole genome shotgun (WGS) entry which is preliminary data.</text>
</comment>
<accession>A0ABN1V2A6</accession>
<sequence length="340" mass="34500">MALIRRSLPHIVGAAHAVDYGDRVKIALMDSGIGLLPAARAVRRLRPDADLVLSSDPDGMPWGPRTPADLTGRALVVARAAAEHRPDALIVACNTASVHALPALRAELEPDLPVIGTVPAIKPAAAGGGPFAIWATPGTTGSPYQRDLIRRFASSVAVTEVPCPGLADAVQHVDEEAIDRAVATAAALTPRDVRAVVLGCTHYELVAERVRAAVQRPGGPTVVLYGSAGAVAAQAMRRAGDRSAPGAAGVPGTPVAPVAPAVPGVAAVPRVPDGAPDGLPGVPGTAGLLDDPDVPEAPAGILGLPGGRLTVLLSGRESTLPEEALAYVEGRQLAAVSRVR</sequence>
<dbReference type="Pfam" id="PF01177">
    <property type="entry name" value="Asp_Glu_race"/>
    <property type="match status" value="1"/>
</dbReference>
<dbReference type="SUPFAM" id="SSF53681">
    <property type="entry name" value="Aspartate/glutamate racemase"/>
    <property type="match status" value="2"/>
</dbReference>
<dbReference type="Gene3D" id="3.40.50.1860">
    <property type="match status" value="2"/>
</dbReference>
<protein>
    <submittedName>
        <fullName evidence="2">Aspartate/glutamate racemase family protein</fullName>
    </submittedName>
</protein>
<dbReference type="EMBL" id="BAAAKV010000049">
    <property type="protein sequence ID" value="GAA1185795.1"/>
    <property type="molecule type" value="Genomic_DNA"/>
</dbReference>
<dbReference type="InterPro" id="IPR018187">
    <property type="entry name" value="Asp/Glu_racemase_AS_1"/>
</dbReference>
<dbReference type="PANTHER" id="PTHR21198:SF2">
    <property type="entry name" value="GLUTAMATE RACEMASE"/>
    <property type="match status" value="1"/>
</dbReference>
<gene>
    <name evidence="2" type="ORF">GCM10009654_49260</name>
</gene>
<proteinExistence type="predicted"/>
<keyword evidence="3" id="KW-1185">Reference proteome</keyword>
<name>A0ABN1V2A6_9ACTN</name>
<evidence type="ECO:0000256" key="1">
    <source>
        <dbReference type="ARBA" id="ARBA00023235"/>
    </source>
</evidence>
<evidence type="ECO:0000313" key="3">
    <source>
        <dbReference type="Proteomes" id="UP001501371"/>
    </source>
</evidence>
<evidence type="ECO:0000313" key="2">
    <source>
        <dbReference type="EMBL" id="GAA1185795.1"/>
    </source>
</evidence>
<dbReference type="PANTHER" id="PTHR21198">
    <property type="entry name" value="GLUTAMATE RACEMASE"/>
    <property type="match status" value="1"/>
</dbReference>
<organism evidence="2 3">
    <name type="scientific">Streptomyces hebeiensis</name>
    <dbReference type="NCBI Taxonomy" id="229486"/>
    <lineage>
        <taxon>Bacteria</taxon>
        <taxon>Bacillati</taxon>
        <taxon>Actinomycetota</taxon>
        <taxon>Actinomycetes</taxon>
        <taxon>Kitasatosporales</taxon>
        <taxon>Streptomycetaceae</taxon>
        <taxon>Streptomyces</taxon>
    </lineage>
</organism>
<keyword evidence="1" id="KW-0413">Isomerase</keyword>
<dbReference type="InterPro" id="IPR001920">
    <property type="entry name" value="Asp/Glu_race"/>
</dbReference>
<reference evidence="2 3" key="1">
    <citation type="journal article" date="2019" name="Int. J. Syst. Evol. Microbiol.">
        <title>The Global Catalogue of Microorganisms (GCM) 10K type strain sequencing project: providing services to taxonomists for standard genome sequencing and annotation.</title>
        <authorList>
            <consortium name="The Broad Institute Genomics Platform"/>
            <consortium name="The Broad Institute Genome Sequencing Center for Infectious Disease"/>
            <person name="Wu L."/>
            <person name="Ma J."/>
        </authorList>
    </citation>
    <scope>NUCLEOTIDE SEQUENCE [LARGE SCALE GENOMIC DNA]</scope>
    <source>
        <strain evidence="2 3">JCM 12696</strain>
    </source>
</reference>
<dbReference type="Proteomes" id="UP001501371">
    <property type="component" value="Unassembled WGS sequence"/>
</dbReference>
<dbReference type="PROSITE" id="PS00923">
    <property type="entry name" value="ASP_GLU_RACEMASE_1"/>
    <property type="match status" value="1"/>
</dbReference>
<dbReference type="InterPro" id="IPR015942">
    <property type="entry name" value="Asp/Glu/hydantoin_racemase"/>
</dbReference>